<feature type="transmembrane region" description="Helical" evidence="2">
    <location>
        <begin position="412"/>
        <end position="431"/>
    </location>
</feature>
<keyword evidence="2" id="KW-0812">Transmembrane</keyword>
<feature type="region of interest" description="Disordered" evidence="1">
    <location>
        <begin position="19"/>
        <end position="79"/>
    </location>
</feature>
<feature type="transmembrane region" description="Helical" evidence="2">
    <location>
        <begin position="309"/>
        <end position="328"/>
    </location>
</feature>
<evidence type="ECO:0008006" key="5">
    <source>
        <dbReference type="Google" id="ProtNLM"/>
    </source>
</evidence>
<dbReference type="AlphaFoldDB" id="A0A2Z3HNZ0"/>
<keyword evidence="2" id="KW-1133">Transmembrane helix</keyword>
<feature type="transmembrane region" description="Helical" evidence="2">
    <location>
        <begin position="373"/>
        <end position="400"/>
    </location>
</feature>
<reference evidence="4" key="1">
    <citation type="submission" date="2018-05" db="EMBL/GenBank/DDBJ databases">
        <title>Genome sequencing of Phenylobacterium sp. HYN0004.</title>
        <authorList>
            <person name="Yi H."/>
            <person name="Baek C."/>
        </authorList>
    </citation>
    <scope>NUCLEOTIDE SEQUENCE [LARGE SCALE GENOMIC DNA]</scope>
    <source>
        <strain evidence="4">HYN0004</strain>
    </source>
</reference>
<keyword evidence="2" id="KW-0472">Membrane</keyword>
<accession>A0A2Z3HNZ0</accession>
<dbReference type="EMBL" id="CP029479">
    <property type="protein sequence ID" value="AWM78113.1"/>
    <property type="molecule type" value="Genomic_DNA"/>
</dbReference>
<gene>
    <name evidence="3" type="ORF">HYN04_10320</name>
</gene>
<feature type="compositionally biased region" description="Basic and acidic residues" evidence="1">
    <location>
        <begin position="38"/>
        <end position="53"/>
    </location>
</feature>
<proteinExistence type="predicted"/>
<feature type="transmembrane region" description="Helical" evidence="2">
    <location>
        <begin position="284"/>
        <end position="303"/>
    </location>
</feature>
<dbReference type="Proteomes" id="UP000247763">
    <property type="component" value="Chromosome"/>
</dbReference>
<feature type="transmembrane region" description="Helical" evidence="2">
    <location>
        <begin position="340"/>
        <end position="361"/>
    </location>
</feature>
<dbReference type="InterPro" id="IPR032809">
    <property type="entry name" value="Put_HupE_UreJ"/>
</dbReference>
<feature type="transmembrane region" description="Helical" evidence="2">
    <location>
        <begin position="258"/>
        <end position="277"/>
    </location>
</feature>
<keyword evidence="4" id="KW-1185">Reference proteome</keyword>
<sequence>MQVAEVGVTFGVEAGRSLLGRGLGRGRHRRGAAGAEGEGDHRKGCTRNRRDGEISIDPHSSFLPEGRDPRSVRPFLPGPILRPPRAACQNASVKAARPRTVFPAPRALAALLLLIGTLLATGGRALAHEVRPALVQIVEAPSGAAEITWKQPVAGEVAIRLSPRLSGGALDRPPDSETISPAYRIRVWRLPADARLSGQTLSIDGLNMTVTDVLVQARLRQGEISTVLKPSRPSLKLSADTPGGAAVPAYLRMGVEHILTGFDHLAFVLGLLLLVGLNRGVVKAVTAFTLAHSVTLACTALGWVRVDPAAIEVLVALSIVFVAVELIPRPGQPPSLIRRRPWLVALAFGLLHGFAFAGALAQVGLPKDAAPQALLLFNIGVEIGQLVFIAAASLVILALRRIRPSLPFDTEALARLAPAYAIGGLSAYWLIDRLAGLF</sequence>
<evidence type="ECO:0000313" key="4">
    <source>
        <dbReference type="Proteomes" id="UP000247763"/>
    </source>
</evidence>
<evidence type="ECO:0000256" key="2">
    <source>
        <dbReference type="SAM" id="Phobius"/>
    </source>
</evidence>
<dbReference type="KEGG" id="phb:HYN04_10320"/>
<protein>
    <recommendedName>
        <fullName evidence="5">HupE/UreJ family protein</fullName>
    </recommendedName>
</protein>
<evidence type="ECO:0000313" key="3">
    <source>
        <dbReference type="EMBL" id="AWM78113.1"/>
    </source>
</evidence>
<organism evidence="3 4">
    <name type="scientific">Phenylobacterium parvum</name>
    <dbReference type="NCBI Taxonomy" id="2201350"/>
    <lineage>
        <taxon>Bacteria</taxon>
        <taxon>Pseudomonadati</taxon>
        <taxon>Pseudomonadota</taxon>
        <taxon>Alphaproteobacteria</taxon>
        <taxon>Caulobacterales</taxon>
        <taxon>Caulobacteraceae</taxon>
        <taxon>Phenylobacterium</taxon>
    </lineage>
</organism>
<evidence type="ECO:0000256" key="1">
    <source>
        <dbReference type="SAM" id="MobiDB-lite"/>
    </source>
</evidence>
<dbReference type="OrthoDB" id="9808870at2"/>
<name>A0A2Z3HNZ0_9CAUL</name>
<dbReference type="Pfam" id="PF13795">
    <property type="entry name" value="HupE_UreJ_2"/>
    <property type="match status" value="1"/>
</dbReference>